<dbReference type="InterPro" id="IPR046938">
    <property type="entry name" value="DNA_clamp_sf"/>
</dbReference>
<dbReference type="AlphaFoldDB" id="A0A212J414"/>
<reference evidence="1" key="1">
    <citation type="submission" date="2016-04" db="EMBL/GenBank/DDBJ databases">
        <authorList>
            <person name="Evans L.H."/>
            <person name="Alamgir A."/>
            <person name="Owens N."/>
            <person name="Weber N.D."/>
            <person name="Virtaneva K."/>
            <person name="Barbian K."/>
            <person name="Babar A."/>
            <person name="Rosenke K."/>
        </authorList>
    </citation>
    <scope>NUCLEOTIDE SEQUENCE</scope>
    <source>
        <strain evidence="1">86</strain>
    </source>
</reference>
<organism evidence="1">
    <name type="scientific">uncultured Eubacteriales bacterium</name>
    <dbReference type="NCBI Taxonomy" id="172733"/>
    <lineage>
        <taxon>Bacteria</taxon>
        <taxon>Bacillati</taxon>
        <taxon>Bacillota</taxon>
        <taxon>Clostridia</taxon>
        <taxon>Eubacteriales</taxon>
        <taxon>environmental samples</taxon>
    </lineage>
</organism>
<protein>
    <submittedName>
        <fullName evidence="1">Putative DNA polymerase III, beta chain</fullName>
    </submittedName>
</protein>
<accession>A0A212J414</accession>
<gene>
    <name evidence="1" type="ORF">KL86CLO1_10480</name>
</gene>
<sequence>MKATISGANFNRLIDAVKYFVDKNCTREALRYIQLRFDRELCKVTAYGVDGHRASKECVMCLTVDEDFTAMVKVPPIKANGQLTVEISRDDGYAYISYGDIQFRTAKPEGMPFDVEDVIKKAVERTDVTRFGANVDYLMDALRSLKTTGSTGRHPVIVEFRGPNDPVILRTDKDNPKMVLPTRISSKE</sequence>
<proteinExistence type="predicted"/>
<name>A0A212J414_9FIRM</name>
<evidence type="ECO:0000313" key="1">
    <source>
        <dbReference type="EMBL" id="SBV94191.1"/>
    </source>
</evidence>
<dbReference type="EMBL" id="FLUN01000001">
    <property type="protein sequence ID" value="SBV94191.1"/>
    <property type="molecule type" value="Genomic_DNA"/>
</dbReference>
<dbReference type="SUPFAM" id="SSF55979">
    <property type="entry name" value="DNA clamp"/>
    <property type="match status" value="1"/>
</dbReference>
<dbReference type="Gene3D" id="3.10.150.10">
    <property type="entry name" value="DNA Polymerase III, subunit A, domain 2"/>
    <property type="match status" value="1"/>
</dbReference>